<dbReference type="GO" id="GO:0046872">
    <property type="term" value="F:metal ion binding"/>
    <property type="evidence" value="ECO:0007669"/>
    <property type="project" value="UniProtKB-KW"/>
</dbReference>
<dbReference type="Gene3D" id="2.40.30.10">
    <property type="entry name" value="Translation factors"/>
    <property type="match status" value="1"/>
</dbReference>
<dbReference type="Gene3D" id="3.40.50.80">
    <property type="entry name" value="Nucleotide-binding domain of ferredoxin-NADP reductase (FNR) module"/>
    <property type="match status" value="1"/>
</dbReference>
<accession>A0A1H2PMJ1</accession>
<dbReference type="Pfam" id="PF10418">
    <property type="entry name" value="DHODB_Fe-S_bind"/>
    <property type="match status" value="1"/>
</dbReference>
<feature type="binding site" evidence="11">
    <location>
        <begin position="122"/>
        <end position="123"/>
    </location>
    <ligand>
        <name>FAD</name>
        <dbReference type="ChEBI" id="CHEBI:57692"/>
    </ligand>
</feature>
<feature type="binding site" evidence="12">
    <location>
        <position position="269"/>
    </location>
    <ligand>
        <name>[2Fe-2S] cluster</name>
        <dbReference type="ChEBI" id="CHEBI:190135"/>
    </ligand>
</feature>
<gene>
    <name evidence="15" type="ORF">SAMN05216551_102445</name>
</gene>
<dbReference type="GO" id="GO:0050660">
    <property type="term" value="F:flavin adenine dinucleotide binding"/>
    <property type="evidence" value="ECO:0007669"/>
    <property type="project" value="InterPro"/>
</dbReference>
<evidence type="ECO:0000313" key="16">
    <source>
        <dbReference type="Proteomes" id="UP000243719"/>
    </source>
</evidence>
<keyword evidence="16" id="KW-1185">Reference proteome</keyword>
<sequence>MNQAISMSDAPPLRDGAHTDGTAGACAAPFESGSDSPGDGCAGTMAQHLCVIRSNEWVNDEYKHMVVSAPAAALAARPGQFFHLECPSGQRGTAYLRRPMSVYRIEPADGRIEFLYKVQGVGTQGLSEMVAGDTLNALGPLGHGFALPDACDHVLLLARGVGLATLAPLAGHAVAAGARVTAVLSARSRALVMSEAYLREVGAHAHIVLDDDRSSDLVPLEAKLRVLHGSNPFSFLATCGSNRMLALLQRLGAEWCVPGQVAIEQLMGCGIGACHACVRPFRAEGDVGRRSYRRVCWDGPVFDIQETLPW</sequence>
<evidence type="ECO:0000313" key="15">
    <source>
        <dbReference type="EMBL" id="SDV47288.1"/>
    </source>
</evidence>
<dbReference type="PANTHER" id="PTHR43513:SF3">
    <property type="entry name" value="DIHYDROOROTATE DEHYDROGENASE B (NAD(+)), ELECTRON TRANSFER SUBUNIT-RELATED"/>
    <property type="match status" value="1"/>
</dbReference>
<reference evidence="16" key="1">
    <citation type="submission" date="2016-09" db="EMBL/GenBank/DDBJ databases">
        <authorList>
            <person name="Varghese N."/>
            <person name="Submissions S."/>
        </authorList>
    </citation>
    <scope>NUCLEOTIDE SEQUENCE [LARGE SCALE GENOMIC DNA]</scope>
    <source>
        <strain evidence="16">JS23</strain>
    </source>
</reference>
<name>A0A1H2PMJ1_9BURK</name>
<evidence type="ECO:0000256" key="10">
    <source>
        <dbReference type="ARBA" id="ARBA00034078"/>
    </source>
</evidence>
<dbReference type="SUPFAM" id="SSF52343">
    <property type="entry name" value="Ferredoxin reductase-like, C-terminal NADP-linked domain"/>
    <property type="match status" value="1"/>
</dbReference>
<keyword evidence="6 11" id="KW-0274">FAD</keyword>
<dbReference type="InterPro" id="IPR012165">
    <property type="entry name" value="Cyt_c3_hydrogenase_gsu"/>
</dbReference>
<feature type="binding site" evidence="12">
    <location>
        <position position="277"/>
    </location>
    <ligand>
        <name>[2Fe-2S] cluster</name>
        <dbReference type="ChEBI" id="CHEBI:190135"/>
    </ligand>
</feature>
<evidence type="ECO:0000256" key="2">
    <source>
        <dbReference type="ARBA" id="ARBA00022448"/>
    </source>
</evidence>
<evidence type="ECO:0000256" key="8">
    <source>
        <dbReference type="ARBA" id="ARBA00023004"/>
    </source>
</evidence>
<dbReference type="Gene3D" id="2.10.240.10">
    <property type="entry name" value="Dihydroorotate dehydrogenase, electron transfer subunit"/>
    <property type="match status" value="1"/>
</dbReference>
<evidence type="ECO:0000256" key="1">
    <source>
        <dbReference type="ARBA" id="ARBA00006422"/>
    </source>
</evidence>
<dbReference type="InterPro" id="IPR017927">
    <property type="entry name" value="FAD-bd_FR_type"/>
</dbReference>
<evidence type="ECO:0000256" key="5">
    <source>
        <dbReference type="ARBA" id="ARBA00022723"/>
    </source>
</evidence>
<dbReference type="InterPro" id="IPR039261">
    <property type="entry name" value="FNR_nucleotide-bd"/>
</dbReference>
<dbReference type="RefSeq" id="WP_235837800.1">
    <property type="nucleotide sequence ID" value="NZ_FNLO01000002.1"/>
</dbReference>
<comment type="similarity">
    <text evidence="1">Belongs to the PyrK family.</text>
</comment>
<dbReference type="PIRSF" id="PIRSF006816">
    <property type="entry name" value="Cyc3_hyd_g"/>
    <property type="match status" value="1"/>
</dbReference>
<dbReference type="AlphaFoldDB" id="A0A1H2PMJ1"/>
<keyword evidence="5 12" id="KW-0479">Metal-binding</keyword>
<evidence type="ECO:0000256" key="6">
    <source>
        <dbReference type="ARBA" id="ARBA00022827"/>
    </source>
</evidence>
<dbReference type="GO" id="GO:0006221">
    <property type="term" value="P:pyrimidine nucleotide biosynthetic process"/>
    <property type="evidence" value="ECO:0007669"/>
    <property type="project" value="InterPro"/>
</dbReference>
<evidence type="ECO:0000256" key="3">
    <source>
        <dbReference type="ARBA" id="ARBA00022630"/>
    </source>
</evidence>
<feature type="region of interest" description="Disordered" evidence="13">
    <location>
        <begin position="1"/>
        <end position="20"/>
    </location>
</feature>
<keyword evidence="8 12" id="KW-0408">Iron</keyword>
<proteinExistence type="inferred from homology"/>
<dbReference type="EMBL" id="FNLO01000002">
    <property type="protein sequence ID" value="SDV47288.1"/>
    <property type="molecule type" value="Genomic_DNA"/>
</dbReference>
<protein>
    <submittedName>
        <fullName evidence="15">Dihydroorotate dehydrogenase electron transfer subunit</fullName>
    </submittedName>
</protein>
<feature type="binding site" evidence="12">
    <location>
        <position position="274"/>
    </location>
    <ligand>
        <name>[2Fe-2S] cluster</name>
        <dbReference type="ChEBI" id="CHEBI:190135"/>
    </ligand>
</feature>
<dbReference type="STRING" id="1770053.SAMN05216551_102445"/>
<dbReference type="CDD" id="cd06218">
    <property type="entry name" value="DHOD_e_trans"/>
    <property type="match status" value="1"/>
</dbReference>
<keyword evidence="2" id="KW-0813">Transport</keyword>
<keyword evidence="4 12" id="KW-0001">2Fe-2S</keyword>
<feature type="binding site" evidence="12">
    <location>
        <position position="296"/>
    </location>
    <ligand>
        <name>[2Fe-2S] cluster</name>
        <dbReference type="ChEBI" id="CHEBI:190135"/>
    </ligand>
</feature>
<dbReference type="Proteomes" id="UP000243719">
    <property type="component" value="Unassembled WGS sequence"/>
</dbReference>
<evidence type="ECO:0000256" key="4">
    <source>
        <dbReference type="ARBA" id="ARBA00022714"/>
    </source>
</evidence>
<dbReference type="InterPro" id="IPR037117">
    <property type="entry name" value="Dihydroorotate_DH_ele_sf"/>
</dbReference>
<dbReference type="PANTHER" id="PTHR43513">
    <property type="entry name" value="DIHYDROOROTATE DEHYDROGENASE B (NAD(+)), ELECTRON TRANSFER SUBUNIT"/>
    <property type="match status" value="1"/>
</dbReference>
<keyword evidence="3 11" id="KW-0285">Flavoprotein</keyword>
<dbReference type="SUPFAM" id="SSF63380">
    <property type="entry name" value="Riboflavin synthase domain-like"/>
    <property type="match status" value="1"/>
</dbReference>
<dbReference type="InterPro" id="IPR017938">
    <property type="entry name" value="Riboflavin_synthase-like_b-brl"/>
</dbReference>
<dbReference type="GO" id="GO:0051537">
    <property type="term" value="F:2 iron, 2 sulfur cluster binding"/>
    <property type="evidence" value="ECO:0007669"/>
    <property type="project" value="UniProtKB-KW"/>
</dbReference>
<feature type="binding site" evidence="11">
    <location>
        <begin position="98"/>
        <end position="101"/>
    </location>
    <ligand>
        <name>FAD</name>
        <dbReference type="ChEBI" id="CHEBI:57692"/>
    </ligand>
</feature>
<dbReference type="PROSITE" id="PS51384">
    <property type="entry name" value="FAD_FR"/>
    <property type="match status" value="1"/>
</dbReference>
<comment type="cofactor">
    <cofactor evidence="10">
        <name>[2Fe-2S] cluster</name>
        <dbReference type="ChEBI" id="CHEBI:190135"/>
    </cofactor>
</comment>
<feature type="domain" description="FAD-binding FR-type" evidence="14">
    <location>
        <begin position="45"/>
        <end position="147"/>
    </location>
</feature>
<keyword evidence="7" id="KW-0249">Electron transport</keyword>
<dbReference type="GO" id="GO:0016491">
    <property type="term" value="F:oxidoreductase activity"/>
    <property type="evidence" value="ECO:0007669"/>
    <property type="project" value="InterPro"/>
</dbReference>
<comment type="cofactor">
    <cofactor evidence="11">
        <name>FAD</name>
        <dbReference type="ChEBI" id="CHEBI:57692"/>
    </cofactor>
    <text evidence="11">Binds 1 FAD per subunit.</text>
</comment>
<evidence type="ECO:0000256" key="9">
    <source>
        <dbReference type="ARBA" id="ARBA00023014"/>
    </source>
</evidence>
<dbReference type="InterPro" id="IPR019480">
    <property type="entry name" value="Dihydroorotate_DH_Fe-S-bd"/>
</dbReference>
<evidence type="ECO:0000256" key="12">
    <source>
        <dbReference type="PIRSR" id="PIRSR006816-2"/>
    </source>
</evidence>
<dbReference type="InterPro" id="IPR050353">
    <property type="entry name" value="PyrK_electron_transfer"/>
</dbReference>
<evidence type="ECO:0000256" key="13">
    <source>
        <dbReference type="SAM" id="MobiDB-lite"/>
    </source>
</evidence>
<keyword evidence="9 12" id="KW-0411">Iron-sulfur</keyword>
<evidence type="ECO:0000259" key="14">
    <source>
        <dbReference type="PROSITE" id="PS51384"/>
    </source>
</evidence>
<evidence type="ECO:0000256" key="7">
    <source>
        <dbReference type="ARBA" id="ARBA00022982"/>
    </source>
</evidence>
<comment type="cofactor">
    <cofactor evidence="12">
        <name>[2Fe-2S] cluster</name>
        <dbReference type="ChEBI" id="CHEBI:190135"/>
    </cofactor>
    <text evidence="12">Binds 1 [2Fe-2S] cluster per subunit.</text>
</comment>
<evidence type="ECO:0000256" key="11">
    <source>
        <dbReference type="PIRSR" id="PIRSR006816-1"/>
    </source>
</evidence>
<organism evidence="15 16">
    <name type="scientific">Chitinasiproducens palmae</name>
    <dbReference type="NCBI Taxonomy" id="1770053"/>
    <lineage>
        <taxon>Bacteria</taxon>
        <taxon>Pseudomonadati</taxon>
        <taxon>Pseudomonadota</taxon>
        <taxon>Betaproteobacteria</taxon>
        <taxon>Burkholderiales</taxon>
        <taxon>Burkholderiaceae</taxon>
        <taxon>Chitinasiproducens</taxon>
    </lineage>
</organism>